<sequence length="73" mass="8186">MAKNSNGKMSREQAGKKGGNQTARNHDQEFFEEIGQKGGKTTSRNHDQEFFQEIGEKGGKKRARQRKSNNSSS</sequence>
<evidence type="ECO:0008006" key="4">
    <source>
        <dbReference type="Google" id="ProtNLM"/>
    </source>
</evidence>
<evidence type="ECO:0000256" key="1">
    <source>
        <dbReference type="SAM" id="MobiDB-lite"/>
    </source>
</evidence>
<accession>A0A9W5TWA4</accession>
<evidence type="ECO:0000313" key="3">
    <source>
        <dbReference type="Proteomes" id="UP000621492"/>
    </source>
</evidence>
<protein>
    <recommendedName>
        <fullName evidence="4">Stress-induced protein, KGG, repeat-containing protein</fullName>
    </recommendedName>
</protein>
<dbReference type="InterPro" id="IPR052590">
    <property type="entry name" value="Stress/Virulence-Domain"/>
</dbReference>
<comment type="caution">
    <text evidence="2">The sequence shown here is derived from an EMBL/GenBank/DDBJ whole genome shotgun (WGS) entry which is preliminary data.</text>
</comment>
<reference evidence="2" key="1">
    <citation type="journal article" date="2014" name="Int. J. Syst. Evol. Microbiol.">
        <title>Complete genome sequence of Corynebacterium casei LMG S-19264T (=DSM 44701T), isolated from a smear-ripened cheese.</title>
        <authorList>
            <consortium name="US DOE Joint Genome Institute (JGI-PGF)"/>
            <person name="Walter F."/>
            <person name="Albersmeier A."/>
            <person name="Kalinowski J."/>
            <person name="Ruckert C."/>
        </authorList>
    </citation>
    <scope>NUCLEOTIDE SEQUENCE</scope>
    <source>
        <strain evidence="2">CGMCC 1.15454</strain>
    </source>
</reference>
<feature type="region of interest" description="Disordered" evidence="1">
    <location>
        <begin position="1"/>
        <end position="73"/>
    </location>
</feature>
<dbReference type="PANTHER" id="PTHR36569">
    <property type="match status" value="1"/>
</dbReference>
<organism evidence="2 3">
    <name type="scientific">Lentibacillus populi</name>
    <dbReference type="NCBI Taxonomy" id="1827502"/>
    <lineage>
        <taxon>Bacteria</taxon>
        <taxon>Bacillati</taxon>
        <taxon>Bacillota</taxon>
        <taxon>Bacilli</taxon>
        <taxon>Bacillales</taxon>
        <taxon>Bacillaceae</taxon>
        <taxon>Lentibacillus</taxon>
    </lineage>
</organism>
<evidence type="ECO:0000313" key="2">
    <source>
        <dbReference type="EMBL" id="GGB38522.1"/>
    </source>
</evidence>
<gene>
    <name evidence="2" type="ORF">GCM10011409_15010</name>
</gene>
<dbReference type="AlphaFoldDB" id="A0A9W5TWA4"/>
<reference evidence="2" key="2">
    <citation type="submission" date="2020-09" db="EMBL/GenBank/DDBJ databases">
        <authorList>
            <person name="Sun Q."/>
            <person name="Zhou Y."/>
        </authorList>
    </citation>
    <scope>NUCLEOTIDE SEQUENCE</scope>
    <source>
        <strain evidence="2">CGMCC 1.15454</strain>
    </source>
</reference>
<keyword evidence="3" id="KW-1185">Reference proteome</keyword>
<dbReference type="PANTHER" id="PTHR36569:SF5">
    <property type="entry name" value="CONIDIATION-SPECIFIC PROTEIN 10 (EUROFUNG)"/>
    <property type="match status" value="1"/>
</dbReference>
<dbReference type="EMBL" id="BMJD01000008">
    <property type="protein sequence ID" value="GGB38522.1"/>
    <property type="molecule type" value="Genomic_DNA"/>
</dbReference>
<proteinExistence type="predicted"/>
<name>A0A9W5TWA4_9BACI</name>
<feature type="compositionally biased region" description="Basic and acidic residues" evidence="1">
    <location>
        <begin position="44"/>
        <end position="58"/>
    </location>
</feature>
<dbReference type="Proteomes" id="UP000621492">
    <property type="component" value="Unassembled WGS sequence"/>
</dbReference>